<organism evidence="3 4">
    <name type="scientific">Panagrolaimus superbus</name>
    <dbReference type="NCBI Taxonomy" id="310955"/>
    <lineage>
        <taxon>Eukaryota</taxon>
        <taxon>Metazoa</taxon>
        <taxon>Ecdysozoa</taxon>
        <taxon>Nematoda</taxon>
        <taxon>Chromadorea</taxon>
        <taxon>Rhabditida</taxon>
        <taxon>Tylenchina</taxon>
        <taxon>Panagrolaimomorpha</taxon>
        <taxon>Panagrolaimoidea</taxon>
        <taxon>Panagrolaimidae</taxon>
        <taxon>Panagrolaimus</taxon>
    </lineage>
</organism>
<evidence type="ECO:0000313" key="3">
    <source>
        <dbReference type="Proteomes" id="UP000887577"/>
    </source>
</evidence>
<name>A0A914Y3H4_9BILA</name>
<feature type="region of interest" description="Disordered" evidence="2">
    <location>
        <begin position="141"/>
        <end position="189"/>
    </location>
</feature>
<evidence type="ECO:0000313" key="4">
    <source>
        <dbReference type="WBParaSite" id="PSU_v2.g13323.t1"/>
    </source>
</evidence>
<accession>A0A914Y3H4</accession>
<dbReference type="WBParaSite" id="PSU_v2.g13323.t1">
    <property type="protein sequence ID" value="PSU_v2.g13323.t1"/>
    <property type="gene ID" value="PSU_v2.g13323"/>
</dbReference>
<keyword evidence="1" id="KW-0175">Coiled coil</keyword>
<evidence type="ECO:0000256" key="2">
    <source>
        <dbReference type="SAM" id="MobiDB-lite"/>
    </source>
</evidence>
<protein>
    <submittedName>
        <fullName evidence="4">Uncharacterized protein</fullName>
    </submittedName>
</protein>
<reference evidence="4" key="1">
    <citation type="submission" date="2022-11" db="UniProtKB">
        <authorList>
            <consortium name="WormBaseParasite"/>
        </authorList>
    </citation>
    <scope>IDENTIFICATION</scope>
</reference>
<dbReference type="Proteomes" id="UP000887577">
    <property type="component" value="Unplaced"/>
</dbReference>
<proteinExistence type="predicted"/>
<sequence>MEKRISKIERQNKDTIKTLEEAVTAEKELKDLVSEKAKAENKVIELDNSIDKKYTETVWKRESAKKHYLKNLYEKIPEEIPQQIKFDGPSPTPTLQQHKLTQPELRTQARMIVQIWQNMSQQAGSSKEKIKEITRTLPKMSNNTNINVKDPEEHVLNSPLLAHKSKETKGSKKEDPKAEKSTTQPKYPKLTFESKYPKLTFEECIGITIKKVEKDVPKPQE</sequence>
<keyword evidence="3" id="KW-1185">Reference proteome</keyword>
<evidence type="ECO:0000256" key="1">
    <source>
        <dbReference type="SAM" id="Coils"/>
    </source>
</evidence>
<feature type="coiled-coil region" evidence="1">
    <location>
        <begin position="22"/>
        <end position="49"/>
    </location>
</feature>
<dbReference type="AlphaFoldDB" id="A0A914Y3H4"/>
<feature type="compositionally biased region" description="Basic and acidic residues" evidence="2">
    <location>
        <begin position="164"/>
        <end position="180"/>
    </location>
</feature>